<evidence type="ECO:0000256" key="2">
    <source>
        <dbReference type="ARBA" id="ARBA00022448"/>
    </source>
</evidence>
<evidence type="ECO:0000256" key="6">
    <source>
        <dbReference type="ARBA" id="ARBA00022840"/>
    </source>
</evidence>
<dbReference type="SUPFAM" id="SSF52540">
    <property type="entry name" value="P-loop containing nucleoside triphosphate hydrolases"/>
    <property type="match status" value="2"/>
</dbReference>
<dbReference type="SMART" id="SM00382">
    <property type="entry name" value="AAA"/>
    <property type="match status" value="2"/>
</dbReference>
<dbReference type="CDD" id="cd18546">
    <property type="entry name" value="ABC_6TM_Rv0194_D2_like"/>
    <property type="match status" value="1"/>
</dbReference>
<evidence type="ECO:0000256" key="8">
    <source>
        <dbReference type="ARBA" id="ARBA00023136"/>
    </source>
</evidence>
<keyword evidence="6 14" id="KW-0067">ATP-binding</keyword>
<evidence type="ECO:0000256" key="9">
    <source>
        <dbReference type="ARBA" id="ARBA00061644"/>
    </source>
</evidence>
<evidence type="ECO:0000259" key="13">
    <source>
        <dbReference type="PROSITE" id="PS50929"/>
    </source>
</evidence>
<evidence type="ECO:0000256" key="3">
    <source>
        <dbReference type="ARBA" id="ARBA00022475"/>
    </source>
</evidence>
<keyword evidence="5" id="KW-0547">Nucleotide-binding</keyword>
<feature type="transmembrane region" description="Helical" evidence="10">
    <location>
        <begin position="49"/>
        <end position="67"/>
    </location>
</feature>
<evidence type="ECO:0000256" key="4">
    <source>
        <dbReference type="ARBA" id="ARBA00022692"/>
    </source>
</evidence>
<reference evidence="14 15" key="1">
    <citation type="submission" date="2020-08" db="EMBL/GenBank/DDBJ databases">
        <title>Amycolatopsis sp. nov. DR6-1 isolated from Dendrobium heterocarpum.</title>
        <authorList>
            <person name="Tedsree N."/>
            <person name="Kuncharoen N."/>
            <person name="Likhitwitayawuid K."/>
            <person name="Tanasupawat S."/>
        </authorList>
    </citation>
    <scope>NUCLEOTIDE SEQUENCE [LARGE SCALE GENOMIC DNA]</scope>
    <source>
        <strain evidence="14 15">DR6-1</strain>
    </source>
</reference>
<keyword evidence="2" id="KW-0813">Transport</keyword>
<feature type="transmembrane region" description="Helical" evidence="10">
    <location>
        <begin position="233"/>
        <end position="257"/>
    </location>
</feature>
<sequence>MRHLRGHRGACVLATAAALAATGFAAALPLVQQRLIDRTVVTHADPIAPYLVVLLAFALGRFAATAVRQYWGGRTALDVQRELRADVVAAVHRLDESQRVGFGAGQLLGRATGDVCYAQGLLDPLPAAIGNLALLAASATAMVLLSPVLTGLVLAVCPLLVLAVHLARSRIFPAGLAAQQRSAELTGRVSEVLDGLHVVTAFGRQDHELAAIERHAAAVRTARIRTARVSAAILPLMSAVPLAGQVGVLGIGGWLALRHDISLGTFVAFVSYLAQLVGPVRALAGLVGYAQEARAGLERCFALIDVQPRLQDGPHGLPDQALGVALRNVHFCYDAEPVLRDVSLTIAPGEYVAVAGPPGSGKSTLLRLLCRRYDATAGCVRVGGVDVRALNGEALHRAVGVLTEVPQLMPGSFQTNIAYGAPDADHARIVAAARAAGLHDFILASPDGYQTRISDGELSGGQRQRIALARALLPEPKLLLLDDPTTAVDAVTERAIHRHLRGLATTRVVATSRPDLLRTADRVVLLESGRVADIGTHEELQARSSAYRALLGDAVPTAPPQEPAFSHLVTAPAVVPPRRSGLFRAHRKGFLAGLSLLAAGTATDVLLPLAVGRGVDSGVNAGQLGILLAWVAAGAGLVALNALSTAGETVVTGRTCERVLFGLRRRTAQHALALGPAERDRGRLITLLTADVEALSHFLRNDLPGALVSAVSTIGAITALSLMDGGLALLALAGVPLVLLATGWFRRRSTPLYTLARESLTTFTTALRETISRLTVVQLHGRRHDSVTELGAHDRRYRDARVRTHLLTALYFPFVELVGAVTAAVVLAAGAARIEDGTLTAGVLVAFVLYLDSLFAPVQQFAQAYDGYAQAAVAVRRLRAFLRTEPAVPSPRQPLTPSQHLGAVQFNQVRMRYPGTQRDALSDVSLDVPAGSTLAVVGASGAGKSTLLKLLLRFHDPCEGQVLVDGVDLRSYDVRLLRRQIGFVPQEPYLFGRSVLDNIRYGCPDASPRDAVAAARAVGAHEVFEALPDGYATTVGVGGSALSAGQRQLVSLARARLLAPAILVLDEATANLDPRTEARCQAATAAACAGRTVILVAHRLHTAARADRIAVLEGGRLAEVGTHAELLAAHGHYTKLWGSPETTPR</sequence>
<gene>
    <name evidence="14" type="ORF">H4281_35340</name>
</gene>
<dbReference type="EMBL" id="JACGZW010000013">
    <property type="protein sequence ID" value="MBB1158451.1"/>
    <property type="molecule type" value="Genomic_DNA"/>
</dbReference>
<comment type="caution">
    <text evidence="14">The sequence shown here is derived from an EMBL/GenBank/DDBJ whole genome shotgun (WGS) entry which is preliminary data.</text>
</comment>
<feature type="domain" description="ABC transporter" evidence="12">
    <location>
        <begin position="904"/>
        <end position="1139"/>
    </location>
</feature>
<dbReference type="AlphaFoldDB" id="A0A7W3W415"/>
<dbReference type="FunFam" id="3.40.50.300:FF:000299">
    <property type="entry name" value="ABC transporter ATP-binding protein/permease"/>
    <property type="match status" value="2"/>
</dbReference>
<feature type="transmembrane region" description="Helical" evidence="10">
    <location>
        <begin position="623"/>
        <end position="644"/>
    </location>
</feature>
<name>A0A7W3W415_9PSEU</name>
<dbReference type="GO" id="GO:0005886">
    <property type="term" value="C:plasma membrane"/>
    <property type="evidence" value="ECO:0007669"/>
    <property type="project" value="UniProtKB-SubCell"/>
</dbReference>
<evidence type="ECO:0000256" key="11">
    <source>
        <dbReference type="SAM" id="SignalP"/>
    </source>
</evidence>
<dbReference type="GO" id="GO:0005524">
    <property type="term" value="F:ATP binding"/>
    <property type="evidence" value="ECO:0007669"/>
    <property type="project" value="UniProtKB-KW"/>
</dbReference>
<evidence type="ECO:0000256" key="7">
    <source>
        <dbReference type="ARBA" id="ARBA00022989"/>
    </source>
</evidence>
<evidence type="ECO:0000313" key="14">
    <source>
        <dbReference type="EMBL" id="MBB1158451.1"/>
    </source>
</evidence>
<proteinExistence type="inferred from homology"/>
<feature type="transmembrane region" description="Helical" evidence="10">
    <location>
        <begin position="589"/>
        <end position="611"/>
    </location>
</feature>
<dbReference type="PROSITE" id="PS50893">
    <property type="entry name" value="ABC_TRANSPORTER_2"/>
    <property type="match status" value="2"/>
</dbReference>
<feature type="domain" description="ABC transmembrane type-1" evidence="13">
    <location>
        <begin position="12"/>
        <end position="292"/>
    </location>
</feature>
<dbReference type="PROSITE" id="PS50929">
    <property type="entry name" value="ABC_TM1F"/>
    <property type="match status" value="2"/>
</dbReference>
<dbReference type="SUPFAM" id="SSF90123">
    <property type="entry name" value="ABC transporter transmembrane region"/>
    <property type="match status" value="2"/>
</dbReference>
<comment type="subcellular location">
    <subcellularLocation>
        <location evidence="1">Cell membrane</location>
        <topology evidence="1">Multi-pass membrane protein</topology>
    </subcellularLocation>
</comment>
<dbReference type="PROSITE" id="PS00211">
    <property type="entry name" value="ABC_TRANSPORTER_1"/>
    <property type="match status" value="1"/>
</dbReference>
<keyword evidence="3" id="KW-1003">Cell membrane</keyword>
<accession>A0A7W3W415</accession>
<feature type="transmembrane region" description="Helical" evidence="10">
    <location>
        <begin position="151"/>
        <end position="167"/>
    </location>
</feature>
<dbReference type="GO" id="GO:0140359">
    <property type="term" value="F:ABC-type transporter activity"/>
    <property type="evidence" value="ECO:0007669"/>
    <property type="project" value="InterPro"/>
</dbReference>
<dbReference type="CDD" id="cd18543">
    <property type="entry name" value="ABC_6TM_Rv0194_D1_like"/>
    <property type="match status" value="1"/>
</dbReference>
<keyword evidence="8 10" id="KW-0472">Membrane</keyword>
<feature type="chain" id="PRO_5031064436" evidence="11">
    <location>
        <begin position="28"/>
        <end position="1145"/>
    </location>
</feature>
<comment type="similarity">
    <text evidence="9">Belongs to the ABC transporter superfamily. Lipid exporter (TC 3.A.1.106) family.</text>
</comment>
<dbReference type="InterPro" id="IPR011527">
    <property type="entry name" value="ABC1_TM_dom"/>
</dbReference>
<feature type="transmembrane region" description="Helical" evidence="10">
    <location>
        <begin position="806"/>
        <end position="832"/>
    </location>
</feature>
<dbReference type="Pfam" id="PF00005">
    <property type="entry name" value="ABC_tran"/>
    <property type="match status" value="2"/>
</dbReference>
<keyword evidence="11" id="KW-0732">Signal</keyword>
<dbReference type="PANTHER" id="PTHR24221:SF629">
    <property type="entry name" value="MULTIDRUG EFFLUX ATP-BINDING_PERMEASE PROTEIN RV0194"/>
    <property type="match status" value="1"/>
</dbReference>
<dbReference type="InterPro" id="IPR017871">
    <property type="entry name" value="ABC_transporter-like_CS"/>
</dbReference>
<dbReference type="GO" id="GO:0034040">
    <property type="term" value="F:ATPase-coupled lipid transmembrane transporter activity"/>
    <property type="evidence" value="ECO:0007669"/>
    <property type="project" value="TreeGrafter"/>
</dbReference>
<feature type="transmembrane region" description="Helical" evidence="10">
    <location>
        <begin position="727"/>
        <end position="745"/>
    </location>
</feature>
<dbReference type="RefSeq" id="WP_182895206.1">
    <property type="nucleotide sequence ID" value="NZ_JACGZW010000013.1"/>
</dbReference>
<feature type="transmembrane region" description="Helical" evidence="10">
    <location>
        <begin position="263"/>
        <end position="289"/>
    </location>
</feature>
<feature type="domain" description="ABC transmembrane type-1" evidence="13">
    <location>
        <begin position="591"/>
        <end position="870"/>
    </location>
</feature>
<keyword evidence="4 10" id="KW-0812">Transmembrane</keyword>
<feature type="transmembrane region" description="Helical" evidence="10">
    <location>
        <begin position="703"/>
        <end position="721"/>
    </location>
</feature>
<evidence type="ECO:0000256" key="10">
    <source>
        <dbReference type="SAM" id="Phobius"/>
    </source>
</evidence>
<organism evidence="14 15">
    <name type="scientific">Amycolatopsis dendrobii</name>
    <dbReference type="NCBI Taxonomy" id="2760662"/>
    <lineage>
        <taxon>Bacteria</taxon>
        <taxon>Bacillati</taxon>
        <taxon>Actinomycetota</taxon>
        <taxon>Actinomycetes</taxon>
        <taxon>Pseudonocardiales</taxon>
        <taxon>Pseudonocardiaceae</taxon>
        <taxon>Amycolatopsis</taxon>
    </lineage>
</organism>
<evidence type="ECO:0000256" key="1">
    <source>
        <dbReference type="ARBA" id="ARBA00004651"/>
    </source>
</evidence>
<feature type="signal peptide" evidence="11">
    <location>
        <begin position="1"/>
        <end position="27"/>
    </location>
</feature>
<dbReference type="Proteomes" id="UP000526734">
    <property type="component" value="Unassembled WGS sequence"/>
</dbReference>
<dbReference type="Gene3D" id="1.20.1560.10">
    <property type="entry name" value="ABC transporter type 1, transmembrane domain"/>
    <property type="match status" value="2"/>
</dbReference>
<keyword evidence="7 10" id="KW-1133">Transmembrane helix</keyword>
<dbReference type="InterPro" id="IPR003439">
    <property type="entry name" value="ABC_transporter-like_ATP-bd"/>
</dbReference>
<feature type="domain" description="ABC transporter" evidence="12">
    <location>
        <begin position="324"/>
        <end position="553"/>
    </location>
</feature>
<dbReference type="GO" id="GO:0016887">
    <property type="term" value="F:ATP hydrolysis activity"/>
    <property type="evidence" value="ECO:0007669"/>
    <property type="project" value="InterPro"/>
</dbReference>
<dbReference type="Pfam" id="PF00664">
    <property type="entry name" value="ABC_membrane"/>
    <property type="match status" value="2"/>
</dbReference>
<dbReference type="Gene3D" id="3.40.50.300">
    <property type="entry name" value="P-loop containing nucleotide triphosphate hydrolases"/>
    <property type="match status" value="2"/>
</dbReference>
<dbReference type="InterPro" id="IPR039421">
    <property type="entry name" value="Type_1_exporter"/>
</dbReference>
<dbReference type="PANTHER" id="PTHR24221">
    <property type="entry name" value="ATP-BINDING CASSETTE SUB-FAMILY B"/>
    <property type="match status" value="1"/>
</dbReference>
<evidence type="ECO:0000256" key="5">
    <source>
        <dbReference type="ARBA" id="ARBA00022741"/>
    </source>
</evidence>
<evidence type="ECO:0000259" key="12">
    <source>
        <dbReference type="PROSITE" id="PS50893"/>
    </source>
</evidence>
<protein>
    <submittedName>
        <fullName evidence="14">ABC transporter ATP-binding protein</fullName>
    </submittedName>
</protein>
<dbReference type="InterPro" id="IPR036640">
    <property type="entry name" value="ABC1_TM_sf"/>
</dbReference>
<dbReference type="InterPro" id="IPR027417">
    <property type="entry name" value="P-loop_NTPase"/>
</dbReference>
<dbReference type="InterPro" id="IPR003593">
    <property type="entry name" value="AAA+_ATPase"/>
</dbReference>
<keyword evidence="15" id="KW-1185">Reference proteome</keyword>
<evidence type="ECO:0000313" key="15">
    <source>
        <dbReference type="Proteomes" id="UP000526734"/>
    </source>
</evidence>